<evidence type="ECO:0000313" key="4">
    <source>
        <dbReference type="EMBL" id="KAK8227660.1"/>
    </source>
</evidence>
<keyword evidence="1" id="KW-0677">Repeat</keyword>
<dbReference type="EMBL" id="JBBWRZ010000010">
    <property type="protein sequence ID" value="KAK8227660.1"/>
    <property type="molecule type" value="Genomic_DNA"/>
</dbReference>
<dbReference type="Proteomes" id="UP001492380">
    <property type="component" value="Unassembled WGS sequence"/>
</dbReference>
<evidence type="ECO:0000259" key="3">
    <source>
        <dbReference type="Pfam" id="PF24883"/>
    </source>
</evidence>
<dbReference type="SUPFAM" id="SSF52540">
    <property type="entry name" value="P-loop containing nucleoside triphosphate hydrolases"/>
    <property type="match status" value="1"/>
</dbReference>
<feature type="domain" description="Nephrocystin 3-like N-terminal" evidence="3">
    <location>
        <begin position="121"/>
        <end position="286"/>
    </location>
</feature>
<reference evidence="4 5" key="1">
    <citation type="submission" date="2024-04" db="EMBL/GenBank/DDBJ databases">
        <title>Phyllosticta paracitricarpa is synonymous to the EU quarantine fungus P. citricarpa based on phylogenomic analyses.</title>
        <authorList>
            <consortium name="Lawrence Berkeley National Laboratory"/>
            <person name="Van Ingen-Buijs V.A."/>
            <person name="Van Westerhoven A.C."/>
            <person name="Haridas S."/>
            <person name="Skiadas P."/>
            <person name="Martin F."/>
            <person name="Groenewald J.Z."/>
            <person name="Crous P.W."/>
            <person name="Seidl M.F."/>
        </authorList>
    </citation>
    <scope>NUCLEOTIDE SEQUENCE [LARGE SCALE GENOMIC DNA]</scope>
    <source>
        <strain evidence="4 5">CBS 123374</strain>
    </source>
</reference>
<feature type="compositionally biased region" description="Low complexity" evidence="2">
    <location>
        <begin position="1102"/>
        <end position="1118"/>
    </location>
</feature>
<dbReference type="PANTHER" id="PTHR10039">
    <property type="entry name" value="AMELOGENIN"/>
    <property type="match status" value="1"/>
</dbReference>
<comment type="caution">
    <text evidence="4">The sequence shown here is derived from an EMBL/GenBank/DDBJ whole genome shotgun (WGS) entry which is preliminary data.</text>
</comment>
<dbReference type="InterPro" id="IPR027417">
    <property type="entry name" value="P-loop_NTPase"/>
</dbReference>
<evidence type="ECO:0000256" key="2">
    <source>
        <dbReference type="SAM" id="MobiDB-lite"/>
    </source>
</evidence>
<dbReference type="Pfam" id="PF24883">
    <property type="entry name" value="NPHP3_N"/>
    <property type="match status" value="1"/>
</dbReference>
<gene>
    <name evidence="4" type="ORF">HDK90DRAFT_495688</name>
</gene>
<dbReference type="Gene3D" id="3.40.50.300">
    <property type="entry name" value="P-loop containing nucleotide triphosphate hydrolases"/>
    <property type="match status" value="1"/>
</dbReference>
<evidence type="ECO:0000256" key="1">
    <source>
        <dbReference type="ARBA" id="ARBA00022737"/>
    </source>
</evidence>
<organism evidence="4 5">
    <name type="scientific">Phyllosticta capitalensis</name>
    <dbReference type="NCBI Taxonomy" id="121624"/>
    <lineage>
        <taxon>Eukaryota</taxon>
        <taxon>Fungi</taxon>
        <taxon>Dikarya</taxon>
        <taxon>Ascomycota</taxon>
        <taxon>Pezizomycotina</taxon>
        <taxon>Dothideomycetes</taxon>
        <taxon>Dothideomycetes incertae sedis</taxon>
        <taxon>Botryosphaeriales</taxon>
        <taxon>Phyllostictaceae</taxon>
        <taxon>Phyllosticta</taxon>
    </lineage>
</organism>
<evidence type="ECO:0000313" key="5">
    <source>
        <dbReference type="Proteomes" id="UP001492380"/>
    </source>
</evidence>
<feature type="region of interest" description="Disordered" evidence="2">
    <location>
        <begin position="1098"/>
        <end position="1121"/>
    </location>
</feature>
<dbReference type="PROSITE" id="PS00141">
    <property type="entry name" value="ASP_PROTEASE"/>
    <property type="match status" value="1"/>
</dbReference>
<keyword evidence="5" id="KW-1185">Reference proteome</keyword>
<dbReference type="InterPro" id="IPR056884">
    <property type="entry name" value="NPHP3-like_N"/>
</dbReference>
<name>A0ABR1YG82_9PEZI</name>
<protein>
    <recommendedName>
        <fullName evidence="3">Nephrocystin 3-like N-terminal domain-containing protein</fullName>
    </recommendedName>
</protein>
<proteinExistence type="predicted"/>
<accession>A0ABR1YG82</accession>
<dbReference type="InterPro" id="IPR001969">
    <property type="entry name" value="Aspartic_peptidase_AS"/>
</dbReference>
<sequence>MARIKIFENLFADSETMKRLLQASCINILKLCCLIWRDCRRHTFSLLLRGLNPSSNQEYEEVTSAIREDTFRLEYAGGWRDKQRAEPYRKQASYHNTRDWLGVQTGRDQIAFAQIPVDAWGWIFQTPEFKDWTAERTSHPILWLTANLGAGKSVLCYQVVQRMRDSSPDTAVAQYFYRFNEPATALETLQTIARQLLDQFWTMTKDIPDCVRAIADTPPNSEERVFDMIEAILDSGTSVTYIFIDGVDEDIAEGRSHSHSSLQILAKLVRLTLEQPSSKLRLWVSSQFRDVIMETMKPHLHIRLMEQNGVALQSFFDRQRPRLDHLGLAQDELEALVRRLADRAKGNFLWASLMINDLSDCMSPRDARQLIERSQQWSLDDHYRNLASRTPLRHRRLTSEILSVVCFARRRVSIDELRDALCMMHSPGSKELDAKPSSWILKRLFPPFVVTEGIGDDDSESCELFHATVKNFLEAHPDVLAEGTSFNESLITQHQLAEVCIRYLLDSRLEGPVEYSQGQWKLSSGTPIEPDGFLRYSAKYWNEHVDAVEPTPRLGELVTRLLFSPNYQTLLQLQHLFVDRHFSDFTRRGWLDHVLSLDGINDPPPAPFVRKVFPDWFAPKDAKVHGFPVRLNYHDFIDEWSHYLKCGCCENPDCLRWQFAGEVDRCFFGALGPNNFMSRLRSRYVSFQLSSMDPMAIQNTRRSYLGHSSPCEIAHVVQFVALTANHMPRFVCETWNLKSMEMPTLRKRQFLEVGEQSHWELYFKLVDGDLEPKFVQASPVAFSGDGNALRIGSSIFVRDLEDFVCLQTGPDEKDCLPAYFEDFMAGQGIVVVASRGISIPADCQDDIITGDTLEHLGFPDEEYFGPEGSWNPAETWEPYFASNNDDMKEGTEHAADSEKFAFPESQRPKSTTAFIQVYSNTGSDIQSLFSLEHLPDMALFESPPVFHPQSSLIAWPLGPSSIAFLDYREQRHMLLKIRVSEGSWRIFTKCQFSVDGHYLHVATLEASRAWFDRQSAAGAAPLGLKLFVSTYRLGTGEASEDFAVEHIHCSALELGEWGSLSIASLPFTLTWTPEYLYVARSAKVVLVHRVPLLPQTGACTEQQQGSGSPGSSSMSSMPTFSDDGAEFMQTRDIVFLPSSASRRSVRFFPGSTSAAAKVLIGSVLRKSARVAGSISQNNRDEEQIHDESNPIHLEPKHGRLHVSLPIGVHLQEDDDLGGWIPPWAARYKDWA</sequence>